<feature type="transmembrane region" description="Helical" evidence="1">
    <location>
        <begin position="54"/>
        <end position="75"/>
    </location>
</feature>
<protein>
    <recommendedName>
        <fullName evidence="3">DUF3021 domain-containing protein</fullName>
    </recommendedName>
</protein>
<name>A0A645B4D8_9ZZZZ</name>
<feature type="transmembrane region" description="Helical" evidence="1">
    <location>
        <begin position="106"/>
        <end position="124"/>
    </location>
</feature>
<dbReference type="Pfam" id="PF11457">
    <property type="entry name" value="DUF3021"/>
    <property type="match status" value="1"/>
</dbReference>
<proteinExistence type="predicted"/>
<accession>A0A645B4D8</accession>
<evidence type="ECO:0008006" key="3">
    <source>
        <dbReference type="Google" id="ProtNLM"/>
    </source>
</evidence>
<evidence type="ECO:0000256" key="1">
    <source>
        <dbReference type="SAM" id="Phobius"/>
    </source>
</evidence>
<evidence type="ECO:0000313" key="2">
    <source>
        <dbReference type="EMBL" id="MPM59441.1"/>
    </source>
</evidence>
<keyword evidence="1" id="KW-0472">Membrane</keyword>
<reference evidence="2" key="1">
    <citation type="submission" date="2019-08" db="EMBL/GenBank/DDBJ databases">
        <authorList>
            <person name="Kucharzyk K."/>
            <person name="Murdoch R.W."/>
            <person name="Higgins S."/>
            <person name="Loffler F."/>
        </authorList>
    </citation>
    <scope>NUCLEOTIDE SEQUENCE</scope>
</reference>
<dbReference type="AlphaFoldDB" id="A0A645B4D8"/>
<sequence>MKKNIILRSLMGAPLGLTISVLITVGSSLCIADGAYYPVVPEFAAACGSELTAVVLQTVLCLFYGAVWGAASLVWEVDHWSLLRQTVTHLVLCSLSTFFVAYTAYWMGHTIASIAVYFGIFLPFTS</sequence>
<gene>
    <name evidence="2" type="ORF">SDC9_106283</name>
</gene>
<comment type="caution">
    <text evidence="2">The sequence shown here is derived from an EMBL/GenBank/DDBJ whole genome shotgun (WGS) entry which is preliminary data.</text>
</comment>
<dbReference type="EMBL" id="VSSQ01017293">
    <property type="protein sequence ID" value="MPM59441.1"/>
    <property type="molecule type" value="Genomic_DNA"/>
</dbReference>
<keyword evidence="1" id="KW-0812">Transmembrane</keyword>
<keyword evidence="1" id="KW-1133">Transmembrane helix</keyword>
<organism evidence="2">
    <name type="scientific">bioreactor metagenome</name>
    <dbReference type="NCBI Taxonomy" id="1076179"/>
    <lineage>
        <taxon>unclassified sequences</taxon>
        <taxon>metagenomes</taxon>
        <taxon>ecological metagenomes</taxon>
    </lineage>
</organism>
<dbReference type="InterPro" id="IPR021560">
    <property type="entry name" value="DUF3021"/>
</dbReference>